<name>A0A9W8J5U2_9AGAR</name>
<organism evidence="3 4">
    <name type="scientific">Candolleomyces eurysporus</name>
    <dbReference type="NCBI Taxonomy" id="2828524"/>
    <lineage>
        <taxon>Eukaryota</taxon>
        <taxon>Fungi</taxon>
        <taxon>Dikarya</taxon>
        <taxon>Basidiomycota</taxon>
        <taxon>Agaricomycotina</taxon>
        <taxon>Agaricomycetes</taxon>
        <taxon>Agaricomycetidae</taxon>
        <taxon>Agaricales</taxon>
        <taxon>Agaricineae</taxon>
        <taxon>Psathyrellaceae</taxon>
        <taxon>Candolleomyces</taxon>
    </lineage>
</organism>
<keyword evidence="4" id="KW-1185">Reference proteome</keyword>
<reference evidence="3" key="1">
    <citation type="submission" date="2022-06" db="EMBL/GenBank/DDBJ databases">
        <title>Genome Sequence of Candolleomyces eurysporus.</title>
        <authorList>
            <person name="Buettner E."/>
        </authorList>
    </citation>
    <scope>NUCLEOTIDE SEQUENCE</scope>
    <source>
        <strain evidence="3">VTCC 930004</strain>
    </source>
</reference>
<evidence type="ECO:0008006" key="5">
    <source>
        <dbReference type="Google" id="ProtNLM"/>
    </source>
</evidence>
<feature type="region of interest" description="Disordered" evidence="1">
    <location>
        <begin position="125"/>
        <end position="167"/>
    </location>
</feature>
<dbReference type="OrthoDB" id="3013668at2759"/>
<accession>A0A9W8J5U2</accession>
<dbReference type="EMBL" id="JANBPK010001206">
    <property type="protein sequence ID" value="KAJ2924768.1"/>
    <property type="molecule type" value="Genomic_DNA"/>
</dbReference>
<feature type="signal peptide" evidence="2">
    <location>
        <begin position="1"/>
        <end position="18"/>
    </location>
</feature>
<sequence>MKFSYAAAALLLAGSASASAIEGLFRRQSVQDMLAAIPPACQTPCQPLVSLESTCGSDPNPQRCACTQKTLDDMETCVTCVVREVTSASGGSGLDPATLQTAIDTAMESFLDTCKAAGVDLANGGGSSSGTTGTTAAGTATNTSPAAANTSGSSSNQNGGSSNQGSGASRVEFAASALVAVAAGAALLI</sequence>
<evidence type="ECO:0000256" key="1">
    <source>
        <dbReference type="SAM" id="MobiDB-lite"/>
    </source>
</evidence>
<dbReference type="AlphaFoldDB" id="A0A9W8J5U2"/>
<dbReference type="Proteomes" id="UP001140091">
    <property type="component" value="Unassembled WGS sequence"/>
</dbReference>
<gene>
    <name evidence="3" type="ORF">H1R20_g12327</name>
</gene>
<feature type="compositionally biased region" description="Low complexity" evidence="1">
    <location>
        <begin position="129"/>
        <end position="167"/>
    </location>
</feature>
<evidence type="ECO:0000313" key="4">
    <source>
        <dbReference type="Proteomes" id="UP001140091"/>
    </source>
</evidence>
<feature type="chain" id="PRO_5040989271" description="Extracellular membrane protein CFEM domain-containing protein" evidence="2">
    <location>
        <begin position="19"/>
        <end position="189"/>
    </location>
</feature>
<protein>
    <recommendedName>
        <fullName evidence="5">Extracellular membrane protein CFEM domain-containing protein</fullName>
    </recommendedName>
</protein>
<keyword evidence="2" id="KW-0732">Signal</keyword>
<comment type="caution">
    <text evidence="3">The sequence shown here is derived from an EMBL/GenBank/DDBJ whole genome shotgun (WGS) entry which is preliminary data.</text>
</comment>
<evidence type="ECO:0000313" key="3">
    <source>
        <dbReference type="EMBL" id="KAJ2924768.1"/>
    </source>
</evidence>
<proteinExistence type="predicted"/>
<evidence type="ECO:0000256" key="2">
    <source>
        <dbReference type="SAM" id="SignalP"/>
    </source>
</evidence>
<feature type="non-terminal residue" evidence="3">
    <location>
        <position position="189"/>
    </location>
</feature>